<feature type="active site" description="Tele-AMP-histidine intermediate" evidence="1">
    <location>
        <position position="99"/>
    </location>
</feature>
<feature type="short sequence motif" description="Histidine triad motif" evidence="2 3">
    <location>
        <begin position="97"/>
        <end position="101"/>
    </location>
</feature>
<dbReference type="InterPro" id="IPR019808">
    <property type="entry name" value="Histidine_triad_CS"/>
</dbReference>
<sequence length="113" mass="12656">MGDCLFCKIANKEVESSIVYEDETLLAFNDINPQAPVHILIVPKKHIPTLLGVKDEDKDLIFSIHRVITNLAQEKNLVDGFRVVINCGPNAGQAVYHLHFHLLGGRKMEWPPG</sequence>
<dbReference type="PROSITE" id="PS00892">
    <property type="entry name" value="HIT_1"/>
    <property type="match status" value="1"/>
</dbReference>
<name>A0A2H9PBX3_9BACT</name>
<evidence type="ECO:0000313" key="6">
    <source>
        <dbReference type="Proteomes" id="UP000234145"/>
    </source>
</evidence>
<evidence type="ECO:0000256" key="1">
    <source>
        <dbReference type="PIRSR" id="PIRSR601310-1"/>
    </source>
</evidence>
<evidence type="ECO:0000256" key="2">
    <source>
        <dbReference type="PIRSR" id="PIRSR601310-3"/>
    </source>
</evidence>
<dbReference type="SUPFAM" id="SSF54197">
    <property type="entry name" value="HIT-like"/>
    <property type="match status" value="1"/>
</dbReference>
<dbReference type="CDD" id="cd01276">
    <property type="entry name" value="PKCI_related"/>
    <property type="match status" value="1"/>
</dbReference>
<dbReference type="InterPro" id="IPR011146">
    <property type="entry name" value="HIT-like"/>
</dbReference>
<dbReference type="Pfam" id="PF01230">
    <property type="entry name" value="HIT"/>
    <property type="match status" value="1"/>
</dbReference>
<dbReference type="EMBL" id="PFMS01000091">
    <property type="protein sequence ID" value="PIZ15378.1"/>
    <property type="molecule type" value="Genomic_DNA"/>
</dbReference>
<dbReference type="PRINTS" id="PR00332">
    <property type="entry name" value="HISTRIAD"/>
</dbReference>
<feature type="domain" description="HIT" evidence="4">
    <location>
        <begin position="5"/>
        <end position="113"/>
    </location>
</feature>
<dbReference type="PROSITE" id="PS51084">
    <property type="entry name" value="HIT_2"/>
    <property type="match status" value="1"/>
</dbReference>
<organism evidence="5 6">
    <name type="scientific">Candidatus Desantisbacteria bacterium CG_4_10_14_0_8_um_filter_39_17</name>
    <dbReference type="NCBI Taxonomy" id="1974542"/>
    <lineage>
        <taxon>Bacteria</taxon>
        <taxon>Candidatus Desantisiibacteriota</taxon>
    </lineage>
</organism>
<evidence type="ECO:0000259" key="4">
    <source>
        <dbReference type="PROSITE" id="PS51084"/>
    </source>
</evidence>
<evidence type="ECO:0000256" key="3">
    <source>
        <dbReference type="PROSITE-ProRule" id="PRU00464"/>
    </source>
</evidence>
<protein>
    <submittedName>
        <fullName evidence="5">Histidine triad nucleotide-binding protein</fullName>
    </submittedName>
</protein>
<comment type="caution">
    <text evidence="5">The sequence shown here is derived from an EMBL/GenBank/DDBJ whole genome shotgun (WGS) entry which is preliminary data.</text>
</comment>
<proteinExistence type="predicted"/>
<gene>
    <name evidence="5" type="ORF">COY51_05375</name>
</gene>
<dbReference type="GO" id="GO:0003824">
    <property type="term" value="F:catalytic activity"/>
    <property type="evidence" value="ECO:0007669"/>
    <property type="project" value="InterPro"/>
</dbReference>
<dbReference type="PANTHER" id="PTHR23089">
    <property type="entry name" value="HISTIDINE TRIAD HIT PROTEIN"/>
    <property type="match status" value="1"/>
</dbReference>
<dbReference type="Gene3D" id="3.30.428.10">
    <property type="entry name" value="HIT-like"/>
    <property type="match status" value="1"/>
</dbReference>
<dbReference type="InterPro" id="IPR036265">
    <property type="entry name" value="HIT-like_sf"/>
</dbReference>
<dbReference type="InterPro" id="IPR001310">
    <property type="entry name" value="Histidine_triad_HIT"/>
</dbReference>
<dbReference type="AlphaFoldDB" id="A0A2H9PBX3"/>
<reference evidence="6" key="1">
    <citation type="submission" date="2017-09" db="EMBL/GenBank/DDBJ databases">
        <title>Depth-based differentiation of microbial function through sediment-hosted aquifers and enrichment of novel symbionts in the deep terrestrial subsurface.</title>
        <authorList>
            <person name="Probst A.J."/>
            <person name="Ladd B."/>
            <person name="Jarett J.K."/>
            <person name="Geller-Mcgrath D.E."/>
            <person name="Sieber C.M.K."/>
            <person name="Emerson J.B."/>
            <person name="Anantharaman K."/>
            <person name="Thomas B.C."/>
            <person name="Malmstrom R."/>
            <person name="Stieglmeier M."/>
            <person name="Klingl A."/>
            <person name="Woyke T."/>
            <person name="Ryan C.M."/>
            <person name="Banfield J.F."/>
        </authorList>
    </citation>
    <scope>NUCLEOTIDE SEQUENCE [LARGE SCALE GENOMIC DNA]</scope>
</reference>
<dbReference type="Proteomes" id="UP000234145">
    <property type="component" value="Unassembled WGS sequence"/>
</dbReference>
<evidence type="ECO:0000313" key="5">
    <source>
        <dbReference type="EMBL" id="PIZ15378.1"/>
    </source>
</evidence>
<accession>A0A2H9PBX3</accession>